<feature type="transmembrane region" description="Helical" evidence="8">
    <location>
        <begin position="215"/>
        <end position="238"/>
    </location>
</feature>
<keyword evidence="10" id="KW-1185">Reference proteome</keyword>
<dbReference type="EMBL" id="JACJVQ010000021">
    <property type="protein sequence ID" value="MBB6637420.1"/>
    <property type="molecule type" value="Genomic_DNA"/>
</dbReference>
<feature type="transmembrane region" description="Helical" evidence="8">
    <location>
        <begin position="7"/>
        <end position="26"/>
    </location>
</feature>
<evidence type="ECO:0000313" key="10">
    <source>
        <dbReference type="Proteomes" id="UP000535838"/>
    </source>
</evidence>
<evidence type="ECO:0000256" key="1">
    <source>
        <dbReference type="ARBA" id="ARBA00004141"/>
    </source>
</evidence>
<keyword evidence="6 8" id="KW-1133">Transmembrane helix</keyword>
<dbReference type="NCBIfam" id="TIGR00912">
    <property type="entry name" value="2A0309"/>
    <property type="match status" value="1"/>
</dbReference>
<feature type="transmembrane region" description="Helical" evidence="8">
    <location>
        <begin position="145"/>
        <end position="163"/>
    </location>
</feature>
<keyword evidence="3" id="KW-0813">Transport</keyword>
<evidence type="ECO:0000256" key="2">
    <source>
        <dbReference type="ARBA" id="ARBA00007998"/>
    </source>
</evidence>
<feature type="transmembrane region" description="Helical" evidence="8">
    <location>
        <begin position="334"/>
        <end position="353"/>
    </location>
</feature>
<organism evidence="9 10">
    <name type="scientific">Cohnella thailandensis</name>
    <dbReference type="NCBI Taxonomy" id="557557"/>
    <lineage>
        <taxon>Bacteria</taxon>
        <taxon>Bacillati</taxon>
        <taxon>Bacillota</taxon>
        <taxon>Bacilli</taxon>
        <taxon>Bacillales</taxon>
        <taxon>Paenibacillaceae</taxon>
        <taxon>Cohnella</taxon>
    </lineage>
</organism>
<dbReference type="Pfam" id="PF03845">
    <property type="entry name" value="Spore_permease"/>
    <property type="match status" value="1"/>
</dbReference>
<comment type="subcellular location">
    <subcellularLocation>
        <location evidence="1">Membrane</location>
        <topology evidence="1">Multi-pass membrane protein</topology>
    </subcellularLocation>
</comment>
<keyword evidence="4" id="KW-0309">Germination</keyword>
<dbReference type="PANTHER" id="PTHR34975">
    <property type="entry name" value="SPORE GERMINATION PROTEIN A2"/>
    <property type="match status" value="1"/>
</dbReference>
<accession>A0A841T5R1</accession>
<dbReference type="GO" id="GO:0016020">
    <property type="term" value="C:membrane"/>
    <property type="evidence" value="ECO:0007669"/>
    <property type="project" value="UniProtKB-SubCell"/>
</dbReference>
<keyword evidence="7 8" id="KW-0472">Membrane</keyword>
<feature type="transmembrane region" description="Helical" evidence="8">
    <location>
        <begin position="38"/>
        <end position="57"/>
    </location>
</feature>
<dbReference type="GO" id="GO:0009847">
    <property type="term" value="P:spore germination"/>
    <property type="evidence" value="ECO:0007669"/>
    <property type="project" value="InterPro"/>
</dbReference>
<protein>
    <submittedName>
        <fullName evidence="9">Endospore germination permease</fullName>
    </submittedName>
</protein>
<feature type="transmembrane region" description="Helical" evidence="8">
    <location>
        <begin position="268"/>
        <end position="293"/>
    </location>
</feature>
<evidence type="ECO:0000256" key="3">
    <source>
        <dbReference type="ARBA" id="ARBA00022448"/>
    </source>
</evidence>
<evidence type="ECO:0000313" key="9">
    <source>
        <dbReference type="EMBL" id="MBB6637420.1"/>
    </source>
</evidence>
<dbReference type="Proteomes" id="UP000535838">
    <property type="component" value="Unassembled WGS sequence"/>
</dbReference>
<comment type="caution">
    <text evidence="9">The sequence shown here is derived from an EMBL/GenBank/DDBJ whole genome shotgun (WGS) entry which is preliminary data.</text>
</comment>
<proteinExistence type="inferred from homology"/>
<reference evidence="9 10" key="1">
    <citation type="submission" date="2020-08" db="EMBL/GenBank/DDBJ databases">
        <title>Cohnella phylogeny.</title>
        <authorList>
            <person name="Dunlap C."/>
        </authorList>
    </citation>
    <scope>NUCLEOTIDE SEQUENCE [LARGE SCALE GENOMIC DNA]</scope>
    <source>
        <strain evidence="9 10">DSM 25241</strain>
    </source>
</reference>
<feature type="transmembrane region" description="Helical" evidence="8">
    <location>
        <begin position="183"/>
        <end position="203"/>
    </location>
</feature>
<evidence type="ECO:0000256" key="8">
    <source>
        <dbReference type="SAM" id="Phobius"/>
    </source>
</evidence>
<gene>
    <name evidence="9" type="ORF">H7B67_25100</name>
</gene>
<feature type="transmembrane region" description="Helical" evidence="8">
    <location>
        <begin position="78"/>
        <end position="95"/>
    </location>
</feature>
<evidence type="ECO:0000256" key="6">
    <source>
        <dbReference type="ARBA" id="ARBA00022989"/>
    </source>
</evidence>
<keyword evidence="5 8" id="KW-0812">Transmembrane</keyword>
<dbReference type="InterPro" id="IPR004761">
    <property type="entry name" value="Spore_GerAB"/>
</dbReference>
<dbReference type="PANTHER" id="PTHR34975:SF2">
    <property type="entry name" value="SPORE GERMINATION PROTEIN A2"/>
    <property type="match status" value="1"/>
</dbReference>
<evidence type="ECO:0000256" key="5">
    <source>
        <dbReference type="ARBA" id="ARBA00022692"/>
    </source>
</evidence>
<comment type="similarity">
    <text evidence="2">Belongs to the amino acid-polyamine-organocation (APC) superfamily. Spore germination protein (SGP) (TC 2.A.3.9) family.</text>
</comment>
<evidence type="ECO:0000256" key="7">
    <source>
        <dbReference type="ARBA" id="ARBA00023136"/>
    </source>
</evidence>
<feature type="transmembrane region" description="Helical" evidence="8">
    <location>
        <begin position="115"/>
        <end position="133"/>
    </location>
</feature>
<sequence>MTQTVTKLQCAALVMTTILPTAVLILPKTVMNSVAQDAWISLLVSTLGGVVAAFALGRFAAGTKGGVPFQKGLGESTGRVLAALAGLALAAYYFSIASTALHEFITFISAEMLEYTPKIVLKGAAVLVLMYIAAKGIEPIARISVLLMLTSFPLLALSVLLTISKMTWRQIEPVGEHSWTTIALGGVTPLGWFSEVAIVLLVAPYMIRPKEAVKGAVWGVLLTGTELIVMVLQSLFVFGPNLVRSMEYSMVDLVGLIEVGNFVERVEVFFITFWMSTVFLKLGIFLFGTIHLLETTLKLPFDRSPLLLGVGLLLWADTSYNWPHDMNQDLTTGITTAMLLVCNLLFPLALAVLGRLMRANKQAEGGADA</sequence>
<evidence type="ECO:0000256" key="4">
    <source>
        <dbReference type="ARBA" id="ARBA00022544"/>
    </source>
</evidence>
<name>A0A841T5R1_9BACL</name>
<dbReference type="AlphaFoldDB" id="A0A841T5R1"/>
<dbReference type="RefSeq" id="WP_185122621.1">
    <property type="nucleotide sequence ID" value="NZ_JACJVQ010000021.1"/>
</dbReference>
<feature type="transmembrane region" description="Helical" evidence="8">
    <location>
        <begin position="305"/>
        <end position="322"/>
    </location>
</feature>